<organism evidence="2 3">
    <name type="scientific">Microlunatus elymi</name>
    <dbReference type="NCBI Taxonomy" id="2596828"/>
    <lineage>
        <taxon>Bacteria</taxon>
        <taxon>Bacillati</taxon>
        <taxon>Actinomycetota</taxon>
        <taxon>Actinomycetes</taxon>
        <taxon>Propionibacteriales</taxon>
        <taxon>Propionibacteriaceae</taxon>
        <taxon>Microlunatus</taxon>
    </lineage>
</organism>
<dbReference type="InterPro" id="IPR016032">
    <property type="entry name" value="Sig_transdc_resp-reg_C-effctor"/>
</dbReference>
<dbReference type="SUPFAM" id="SSF46894">
    <property type="entry name" value="C-terminal effector domain of the bipartite response regulators"/>
    <property type="match status" value="1"/>
</dbReference>
<dbReference type="CDD" id="cd06170">
    <property type="entry name" value="LuxR_C_like"/>
    <property type="match status" value="1"/>
</dbReference>
<dbReference type="EMBL" id="CP041692">
    <property type="protein sequence ID" value="QDP96019.1"/>
    <property type="molecule type" value="Genomic_DNA"/>
</dbReference>
<dbReference type="AlphaFoldDB" id="A0A516PXW5"/>
<dbReference type="InterPro" id="IPR000792">
    <property type="entry name" value="Tscrpt_reg_LuxR_C"/>
</dbReference>
<dbReference type="KEGG" id="mik:FOE78_09015"/>
<feature type="domain" description="HTH luxR-type" evidence="1">
    <location>
        <begin position="203"/>
        <end position="268"/>
    </location>
</feature>
<evidence type="ECO:0000313" key="2">
    <source>
        <dbReference type="EMBL" id="QDP96019.1"/>
    </source>
</evidence>
<evidence type="ECO:0000259" key="1">
    <source>
        <dbReference type="PROSITE" id="PS50043"/>
    </source>
</evidence>
<dbReference type="PROSITE" id="PS50043">
    <property type="entry name" value="HTH_LUXR_2"/>
    <property type="match status" value="1"/>
</dbReference>
<proteinExistence type="predicted"/>
<dbReference type="Gene3D" id="1.10.10.10">
    <property type="entry name" value="Winged helix-like DNA-binding domain superfamily/Winged helix DNA-binding domain"/>
    <property type="match status" value="1"/>
</dbReference>
<sequence>MLATVGAMPSNSRAGRHAPCLPSVAVAATLRTVTEQLERQEADLLSGFPQWIWHPASRNAPDVRLFATGHEESVHVLGQIAELSQRQVIGCTDRVVGWPPAPVTFDISAIPNARQVEDHTILRGVDPRWFSITSTPRDTFNIASSIPLNVRVVDRRILAITERDDVTHRAHRMLVTTAKNAVLEAERYLDSLMATSVPLQPNWRDPSIRLTRRQLQILRLIAGDLTDERIAKELQLSQRQIRAEISALYQVFNVHSRFGLGLAYGSWAAGSSAEV</sequence>
<name>A0A516PXW5_9ACTN</name>
<gene>
    <name evidence="2" type="ORF">FOE78_09015</name>
</gene>
<dbReference type="GO" id="GO:0003677">
    <property type="term" value="F:DNA binding"/>
    <property type="evidence" value="ECO:0007669"/>
    <property type="project" value="InterPro"/>
</dbReference>
<dbReference type="SMART" id="SM00421">
    <property type="entry name" value="HTH_LUXR"/>
    <property type="match status" value="1"/>
</dbReference>
<keyword evidence="3" id="KW-1185">Reference proteome</keyword>
<reference evidence="2 3" key="1">
    <citation type="submission" date="2019-07" db="EMBL/GenBank/DDBJ databases">
        <title>Microlunatus dokdonensis sp. nov. isolated from the rhizospheric soil of the wild plant Elymus tsukushiensis.</title>
        <authorList>
            <person name="Ghim S.-Y."/>
            <person name="Hwang Y.-J."/>
            <person name="Son J.-S."/>
            <person name="Shin J.-H."/>
        </authorList>
    </citation>
    <scope>NUCLEOTIDE SEQUENCE [LARGE SCALE GENOMIC DNA]</scope>
    <source>
        <strain evidence="2 3">KUDC0627</strain>
    </source>
</reference>
<protein>
    <submittedName>
        <fullName evidence="2">Response regulator transcription factor</fullName>
    </submittedName>
</protein>
<dbReference type="InterPro" id="IPR036388">
    <property type="entry name" value="WH-like_DNA-bd_sf"/>
</dbReference>
<dbReference type="Proteomes" id="UP000319263">
    <property type="component" value="Chromosome"/>
</dbReference>
<accession>A0A516PXW5</accession>
<dbReference type="OrthoDB" id="5932488at2"/>
<dbReference type="Pfam" id="PF00196">
    <property type="entry name" value="GerE"/>
    <property type="match status" value="1"/>
</dbReference>
<dbReference type="GO" id="GO:0006355">
    <property type="term" value="P:regulation of DNA-templated transcription"/>
    <property type="evidence" value="ECO:0007669"/>
    <property type="project" value="InterPro"/>
</dbReference>
<evidence type="ECO:0000313" key="3">
    <source>
        <dbReference type="Proteomes" id="UP000319263"/>
    </source>
</evidence>